<dbReference type="AlphaFoldDB" id="A0A077PZZ0"/>
<comment type="caution">
    <text evidence="1">The sequence shown here is derived from an EMBL/GenBank/DDBJ whole genome shotgun (WGS) entry which is preliminary data.</text>
</comment>
<dbReference type="RefSeq" id="WP_155271952.1">
    <property type="nucleotide sequence ID" value="NZ_CAWLXS010000090.1"/>
</dbReference>
<organism evidence="1 2">
    <name type="scientific">Xenorhabdus bovienii str. kraussei Becker Underwood</name>
    <dbReference type="NCBI Taxonomy" id="1398204"/>
    <lineage>
        <taxon>Bacteria</taxon>
        <taxon>Pseudomonadati</taxon>
        <taxon>Pseudomonadota</taxon>
        <taxon>Gammaproteobacteria</taxon>
        <taxon>Enterobacterales</taxon>
        <taxon>Morganellaceae</taxon>
        <taxon>Xenorhabdus</taxon>
    </lineage>
</organism>
<reference evidence="1" key="1">
    <citation type="submission" date="2013-07" db="EMBL/GenBank/DDBJ databases">
        <title>Sub-species coevolution in mutualistic symbiosis.</title>
        <authorList>
            <person name="Murfin K."/>
            <person name="Klassen J."/>
            <person name="Lee M."/>
            <person name="Forst S."/>
            <person name="Stock P."/>
            <person name="Goodrich-Blair H."/>
        </authorList>
    </citation>
    <scope>NUCLEOTIDE SEQUENCE [LARGE SCALE GENOMIC DNA]</scope>
    <source>
        <strain evidence="1">Kraussei Becker Underwood</strain>
    </source>
</reference>
<sequence length="54" mass="6291">MRPGFRVVAGSSKNPEEIKAEFDWMCDAEDFIIENKLDLYQELRIEAFVNHSNS</sequence>
<dbReference type="Proteomes" id="UP000028493">
    <property type="component" value="Unassembled WGS sequence"/>
</dbReference>
<proteinExistence type="predicted"/>
<evidence type="ECO:0000313" key="1">
    <source>
        <dbReference type="EMBL" id="CDH26738.1"/>
    </source>
</evidence>
<name>A0A077PZZ0_XENBV</name>
<dbReference type="HOGENOM" id="CLU_3049451_0_0_6"/>
<evidence type="ECO:0000313" key="2">
    <source>
        <dbReference type="Proteomes" id="UP000028493"/>
    </source>
</evidence>
<accession>A0A077PZZ0</accession>
<gene>
    <name evidence="1" type="ORF">XBKB1_910003</name>
</gene>
<dbReference type="EMBL" id="CBSZ010000430">
    <property type="protein sequence ID" value="CDH26738.1"/>
    <property type="molecule type" value="Genomic_DNA"/>
</dbReference>
<protein>
    <submittedName>
        <fullName evidence="1">Uncharacterized protein</fullName>
    </submittedName>
</protein>